<proteinExistence type="predicted"/>
<gene>
    <name evidence="1" type="ORF">Lalb_Chr00c01g0403921</name>
</gene>
<dbReference type="EMBL" id="WOCE01000026">
    <property type="protein sequence ID" value="KAE9584467.1"/>
    <property type="molecule type" value="Genomic_DNA"/>
</dbReference>
<evidence type="ECO:0000313" key="2">
    <source>
        <dbReference type="Proteomes" id="UP000447434"/>
    </source>
</evidence>
<sequence length="44" mass="5195">MSSLNLREVVVDLPNLQYRSYLAPRTFWTLQVDDVCKSEDCILY</sequence>
<organism evidence="1 2">
    <name type="scientific">Lupinus albus</name>
    <name type="common">White lupine</name>
    <name type="synonym">Lupinus termis</name>
    <dbReference type="NCBI Taxonomy" id="3870"/>
    <lineage>
        <taxon>Eukaryota</taxon>
        <taxon>Viridiplantae</taxon>
        <taxon>Streptophyta</taxon>
        <taxon>Embryophyta</taxon>
        <taxon>Tracheophyta</taxon>
        <taxon>Spermatophyta</taxon>
        <taxon>Magnoliopsida</taxon>
        <taxon>eudicotyledons</taxon>
        <taxon>Gunneridae</taxon>
        <taxon>Pentapetalae</taxon>
        <taxon>rosids</taxon>
        <taxon>fabids</taxon>
        <taxon>Fabales</taxon>
        <taxon>Fabaceae</taxon>
        <taxon>Papilionoideae</taxon>
        <taxon>50 kb inversion clade</taxon>
        <taxon>genistoids sensu lato</taxon>
        <taxon>core genistoids</taxon>
        <taxon>Genisteae</taxon>
        <taxon>Lupinus</taxon>
    </lineage>
</organism>
<keyword evidence="2" id="KW-1185">Reference proteome</keyword>
<reference evidence="2" key="1">
    <citation type="journal article" date="2020" name="Nat. Commun.">
        <title>Genome sequence of the cluster root forming white lupin.</title>
        <authorList>
            <person name="Hufnagel B."/>
            <person name="Marques A."/>
            <person name="Soriano A."/>
            <person name="Marques L."/>
            <person name="Divol F."/>
            <person name="Doumas P."/>
            <person name="Sallet E."/>
            <person name="Mancinotti D."/>
            <person name="Carrere S."/>
            <person name="Marande W."/>
            <person name="Arribat S."/>
            <person name="Keller J."/>
            <person name="Huneau C."/>
            <person name="Blein T."/>
            <person name="Aime D."/>
            <person name="Laguerre M."/>
            <person name="Taylor J."/>
            <person name="Schubert V."/>
            <person name="Nelson M."/>
            <person name="Geu-Flores F."/>
            <person name="Crespi M."/>
            <person name="Gallardo-Guerrero K."/>
            <person name="Delaux P.-M."/>
            <person name="Salse J."/>
            <person name="Berges H."/>
            <person name="Guyot R."/>
            <person name="Gouzy J."/>
            <person name="Peret B."/>
        </authorList>
    </citation>
    <scope>NUCLEOTIDE SEQUENCE [LARGE SCALE GENOMIC DNA]</scope>
    <source>
        <strain evidence="2">cv. Amiga</strain>
    </source>
</reference>
<name>A0A6A4NCW4_LUPAL</name>
<comment type="caution">
    <text evidence="1">The sequence shown here is derived from an EMBL/GenBank/DDBJ whole genome shotgun (WGS) entry which is preliminary data.</text>
</comment>
<accession>A0A6A4NCW4</accession>
<protein>
    <submittedName>
        <fullName evidence="1">Uncharacterized protein</fullName>
    </submittedName>
</protein>
<evidence type="ECO:0000313" key="1">
    <source>
        <dbReference type="EMBL" id="KAE9584467.1"/>
    </source>
</evidence>
<dbReference type="AlphaFoldDB" id="A0A6A4NCW4"/>
<dbReference type="Proteomes" id="UP000447434">
    <property type="component" value="Unassembled WGS sequence"/>
</dbReference>